<proteinExistence type="predicted"/>
<reference evidence="2" key="5">
    <citation type="journal article" date="2021" name="G3 (Bethesda)">
        <title>Aegilops tauschii genome assembly Aet v5.0 features greater sequence contiguity and improved annotation.</title>
        <authorList>
            <person name="Wang L."/>
            <person name="Zhu T."/>
            <person name="Rodriguez J.C."/>
            <person name="Deal K.R."/>
            <person name="Dubcovsky J."/>
            <person name="McGuire P.E."/>
            <person name="Lux T."/>
            <person name="Spannagl M."/>
            <person name="Mayer K.F.X."/>
            <person name="Baldrich P."/>
            <person name="Meyers B.C."/>
            <person name="Huo N."/>
            <person name="Gu Y.Q."/>
            <person name="Zhou H."/>
            <person name="Devos K.M."/>
            <person name="Bennetzen J.L."/>
            <person name="Unver T."/>
            <person name="Budak H."/>
            <person name="Gulick P.J."/>
            <person name="Galiba G."/>
            <person name="Kalapos B."/>
            <person name="Nelson D.R."/>
            <person name="Li P."/>
            <person name="You F.M."/>
            <person name="Luo M.C."/>
            <person name="Dvorak J."/>
        </authorList>
    </citation>
    <scope>NUCLEOTIDE SEQUENCE [LARGE SCALE GENOMIC DNA]</scope>
    <source>
        <strain evidence="2">cv. AL8/78</strain>
    </source>
</reference>
<dbReference type="AlphaFoldDB" id="A0A453GTK3"/>
<sequence>EQFRPICLLNVSFKIFTKVGTNRLTQIAHSVVQPSQTAFMPGRHILEGVVVLHETLHEIHSKKLDGVILKVDFEKAYDKVKWPFLQQAMRMKGFSETWRHQVDTQVQKGSVGIKVNDDIGHYFQTHKGLRQGDSMSPLLFNIVADMLAVI</sequence>
<dbReference type="Gramene" id="AET3Gv21202000.1">
    <property type="protein sequence ID" value="AET3Gv21202000.1"/>
    <property type="gene ID" value="AET3Gv21202000"/>
</dbReference>
<evidence type="ECO:0000313" key="2">
    <source>
        <dbReference type="EnsemblPlants" id="AET3Gv21202000.1"/>
    </source>
</evidence>
<dbReference type="PANTHER" id="PTHR19446">
    <property type="entry name" value="REVERSE TRANSCRIPTASES"/>
    <property type="match status" value="1"/>
</dbReference>
<organism evidence="2 3">
    <name type="scientific">Aegilops tauschii subsp. strangulata</name>
    <name type="common">Goatgrass</name>
    <dbReference type="NCBI Taxonomy" id="200361"/>
    <lineage>
        <taxon>Eukaryota</taxon>
        <taxon>Viridiplantae</taxon>
        <taxon>Streptophyta</taxon>
        <taxon>Embryophyta</taxon>
        <taxon>Tracheophyta</taxon>
        <taxon>Spermatophyta</taxon>
        <taxon>Magnoliopsida</taxon>
        <taxon>Liliopsida</taxon>
        <taxon>Poales</taxon>
        <taxon>Poaceae</taxon>
        <taxon>BOP clade</taxon>
        <taxon>Pooideae</taxon>
        <taxon>Triticodae</taxon>
        <taxon>Triticeae</taxon>
        <taxon>Triticinae</taxon>
        <taxon>Aegilops</taxon>
    </lineage>
</organism>
<reference evidence="3" key="1">
    <citation type="journal article" date="2014" name="Science">
        <title>Ancient hybridizations among the ancestral genomes of bread wheat.</title>
        <authorList>
            <consortium name="International Wheat Genome Sequencing Consortium,"/>
            <person name="Marcussen T."/>
            <person name="Sandve S.R."/>
            <person name="Heier L."/>
            <person name="Spannagl M."/>
            <person name="Pfeifer M."/>
            <person name="Jakobsen K.S."/>
            <person name="Wulff B.B."/>
            <person name="Steuernagel B."/>
            <person name="Mayer K.F."/>
            <person name="Olsen O.A."/>
        </authorList>
    </citation>
    <scope>NUCLEOTIDE SEQUENCE [LARGE SCALE GENOMIC DNA]</scope>
    <source>
        <strain evidence="3">cv. AL8/78</strain>
    </source>
</reference>
<dbReference type="InterPro" id="IPR043502">
    <property type="entry name" value="DNA/RNA_pol_sf"/>
</dbReference>
<reference evidence="2" key="3">
    <citation type="journal article" date="2017" name="Nature">
        <title>Genome sequence of the progenitor of the wheat D genome Aegilops tauschii.</title>
        <authorList>
            <person name="Luo M.C."/>
            <person name="Gu Y.Q."/>
            <person name="Puiu D."/>
            <person name="Wang H."/>
            <person name="Twardziok S.O."/>
            <person name="Deal K.R."/>
            <person name="Huo N."/>
            <person name="Zhu T."/>
            <person name="Wang L."/>
            <person name="Wang Y."/>
            <person name="McGuire P.E."/>
            <person name="Liu S."/>
            <person name="Long H."/>
            <person name="Ramasamy R.K."/>
            <person name="Rodriguez J.C."/>
            <person name="Van S.L."/>
            <person name="Yuan L."/>
            <person name="Wang Z."/>
            <person name="Xia Z."/>
            <person name="Xiao L."/>
            <person name="Anderson O.D."/>
            <person name="Ouyang S."/>
            <person name="Liang Y."/>
            <person name="Zimin A.V."/>
            <person name="Pertea G."/>
            <person name="Qi P."/>
            <person name="Bennetzen J.L."/>
            <person name="Dai X."/>
            <person name="Dawson M.W."/>
            <person name="Muller H.G."/>
            <person name="Kugler K."/>
            <person name="Rivarola-Duarte L."/>
            <person name="Spannagl M."/>
            <person name="Mayer K.F.X."/>
            <person name="Lu F.H."/>
            <person name="Bevan M.W."/>
            <person name="Leroy P."/>
            <person name="Li P."/>
            <person name="You F.M."/>
            <person name="Sun Q."/>
            <person name="Liu Z."/>
            <person name="Lyons E."/>
            <person name="Wicker T."/>
            <person name="Salzberg S.L."/>
            <person name="Devos K.M."/>
            <person name="Dvorak J."/>
        </authorList>
    </citation>
    <scope>NUCLEOTIDE SEQUENCE [LARGE SCALE GENOMIC DNA]</scope>
    <source>
        <strain evidence="2">cv. AL8/78</strain>
    </source>
</reference>
<name>A0A453GTK3_AEGTS</name>
<dbReference type="Proteomes" id="UP000015105">
    <property type="component" value="Chromosome 3D"/>
</dbReference>
<protein>
    <recommendedName>
        <fullName evidence="1">Reverse transcriptase domain-containing protein</fullName>
    </recommendedName>
</protein>
<evidence type="ECO:0000259" key="1">
    <source>
        <dbReference type="PROSITE" id="PS50878"/>
    </source>
</evidence>
<feature type="domain" description="Reverse transcriptase" evidence="1">
    <location>
        <begin position="1"/>
        <end position="150"/>
    </location>
</feature>
<evidence type="ECO:0000313" key="3">
    <source>
        <dbReference type="Proteomes" id="UP000015105"/>
    </source>
</evidence>
<dbReference type="Pfam" id="PF00078">
    <property type="entry name" value="RVT_1"/>
    <property type="match status" value="1"/>
</dbReference>
<keyword evidence="3" id="KW-1185">Reference proteome</keyword>
<dbReference type="STRING" id="200361.A0A453GTK3"/>
<dbReference type="SUPFAM" id="SSF56672">
    <property type="entry name" value="DNA/RNA polymerases"/>
    <property type="match status" value="1"/>
</dbReference>
<dbReference type="CDD" id="cd01650">
    <property type="entry name" value="RT_nLTR_like"/>
    <property type="match status" value="1"/>
</dbReference>
<dbReference type="EnsemblPlants" id="AET3Gv21202000.1">
    <property type="protein sequence ID" value="AET3Gv21202000.1"/>
    <property type="gene ID" value="AET3Gv21202000"/>
</dbReference>
<dbReference type="PROSITE" id="PS50878">
    <property type="entry name" value="RT_POL"/>
    <property type="match status" value="1"/>
</dbReference>
<dbReference type="InterPro" id="IPR000477">
    <property type="entry name" value="RT_dom"/>
</dbReference>
<reference evidence="3" key="2">
    <citation type="journal article" date="2017" name="Nat. Plants">
        <title>The Aegilops tauschii genome reveals multiple impacts of transposons.</title>
        <authorList>
            <person name="Zhao G."/>
            <person name="Zou C."/>
            <person name="Li K."/>
            <person name="Wang K."/>
            <person name="Li T."/>
            <person name="Gao L."/>
            <person name="Zhang X."/>
            <person name="Wang H."/>
            <person name="Yang Z."/>
            <person name="Liu X."/>
            <person name="Jiang W."/>
            <person name="Mao L."/>
            <person name="Kong X."/>
            <person name="Jiao Y."/>
            <person name="Jia J."/>
        </authorList>
    </citation>
    <scope>NUCLEOTIDE SEQUENCE [LARGE SCALE GENOMIC DNA]</scope>
    <source>
        <strain evidence="3">cv. AL8/78</strain>
    </source>
</reference>
<reference evidence="2" key="4">
    <citation type="submission" date="2019-03" db="UniProtKB">
        <authorList>
            <consortium name="EnsemblPlants"/>
        </authorList>
    </citation>
    <scope>IDENTIFICATION</scope>
</reference>
<accession>A0A453GTK3</accession>